<dbReference type="InterPro" id="IPR044925">
    <property type="entry name" value="His-Me_finger_sf"/>
</dbReference>
<dbReference type="InterPro" id="IPR044929">
    <property type="entry name" value="DNA/RNA_non-sp_Endonuclease_sf"/>
</dbReference>
<dbReference type="InterPro" id="IPR040255">
    <property type="entry name" value="Non-specific_endonuclease"/>
</dbReference>
<dbReference type="GO" id="GO:0004519">
    <property type="term" value="F:endonuclease activity"/>
    <property type="evidence" value="ECO:0007669"/>
    <property type="project" value="UniProtKB-KW"/>
</dbReference>
<evidence type="ECO:0000256" key="3">
    <source>
        <dbReference type="ARBA" id="ARBA00022722"/>
    </source>
</evidence>
<dbReference type="InterPro" id="IPR018524">
    <property type="entry name" value="DNA/RNA_endonuclease_AS"/>
</dbReference>
<evidence type="ECO:0000256" key="8">
    <source>
        <dbReference type="RuleBase" id="RU366055"/>
    </source>
</evidence>
<dbReference type="EC" id="3.1.30.-" evidence="8"/>
<dbReference type="SMART" id="SM00477">
    <property type="entry name" value="NUC"/>
    <property type="match status" value="1"/>
</dbReference>
<comment type="cofactor">
    <cofactor evidence="1 8">
        <name>Mg(2+)</name>
        <dbReference type="ChEBI" id="CHEBI:18420"/>
    </cofactor>
</comment>
<comment type="similarity">
    <text evidence="2 8">Belongs to the DNA/RNA non-specific endonuclease family.</text>
</comment>
<dbReference type="PROSITE" id="PS01070">
    <property type="entry name" value="NUCLEASE_NON_SPEC"/>
    <property type="match status" value="1"/>
</dbReference>
<dbReference type="SUPFAM" id="SSF54060">
    <property type="entry name" value="His-Me finger endonucleases"/>
    <property type="match status" value="1"/>
</dbReference>
<keyword evidence="3 8" id="KW-0540">Nuclease</keyword>
<keyword evidence="4 8" id="KW-0479">Metal-binding</keyword>
<evidence type="ECO:0000256" key="1">
    <source>
        <dbReference type="ARBA" id="ARBA00001946"/>
    </source>
</evidence>
<keyword evidence="6 8" id="KW-0378">Hydrolase</keyword>
<accession>A0ABU4S0A9</accession>
<feature type="domain" description="ENPP1-3/EXOG-like endonuclease/phosphodiesterase" evidence="9">
    <location>
        <begin position="24"/>
        <end position="228"/>
    </location>
</feature>
<evidence type="ECO:0000259" key="9">
    <source>
        <dbReference type="SMART" id="SM00477"/>
    </source>
</evidence>
<dbReference type="Proteomes" id="UP001273505">
    <property type="component" value="Unassembled WGS sequence"/>
</dbReference>
<dbReference type="EMBL" id="JAXAFO010000023">
    <property type="protein sequence ID" value="MDX6850339.1"/>
    <property type="molecule type" value="Genomic_DNA"/>
</dbReference>
<evidence type="ECO:0000256" key="7">
    <source>
        <dbReference type="ARBA" id="ARBA00022842"/>
    </source>
</evidence>
<name>A0ABU4S0A9_9GAMM</name>
<evidence type="ECO:0000256" key="6">
    <source>
        <dbReference type="ARBA" id="ARBA00022801"/>
    </source>
</evidence>
<evidence type="ECO:0000256" key="5">
    <source>
        <dbReference type="ARBA" id="ARBA00022759"/>
    </source>
</evidence>
<comment type="caution">
    <text evidence="11">The sequence shown here is derived from an EMBL/GenBank/DDBJ whole genome shotgun (WGS) entry which is preliminary data.</text>
</comment>
<dbReference type="PANTHER" id="PTHR13966">
    <property type="entry name" value="ENDONUCLEASE RELATED"/>
    <property type="match status" value="1"/>
</dbReference>
<evidence type="ECO:0000313" key="12">
    <source>
        <dbReference type="Proteomes" id="UP001273505"/>
    </source>
</evidence>
<evidence type="ECO:0000256" key="2">
    <source>
        <dbReference type="ARBA" id="ARBA00010052"/>
    </source>
</evidence>
<evidence type="ECO:0000256" key="4">
    <source>
        <dbReference type="ARBA" id="ARBA00022723"/>
    </source>
</evidence>
<organism evidence="11 12">
    <name type="scientific">Gilvimarinus gilvus</name>
    <dbReference type="NCBI Taxonomy" id="3058038"/>
    <lineage>
        <taxon>Bacteria</taxon>
        <taxon>Pseudomonadati</taxon>
        <taxon>Pseudomonadota</taxon>
        <taxon>Gammaproteobacteria</taxon>
        <taxon>Cellvibrionales</taxon>
        <taxon>Cellvibrionaceae</taxon>
        <taxon>Gilvimarinus</taxon>
    </lineage>
</organism>
<sequence>MLDVYTMRREVRYGCPAADQVLFNRYFVVGYSYYFRQAKWALEIVDPDKKDLEPVERLNNFRPDYRIPERFRADLSDYRGQGYDRGHLVASANQIDENLQNSETFLLSNMSPQAPTFNRQIWRKLEAKVRDLNARDSVLETYVITGPIFDFFEPIVLIGESDSNGVSIPVPSHFYKCILTEEMNGSLKLWAFELPNTELDGELEDYLVPADYIERRAGILLWGSLQGSEIDREKARVRSLW</sequence>
<dbReference type="InterPro" id="IPR001604">
    <property type="entry name" value="Endo_G_ENPP1-like_dom"/>
</dbReference>
<dbReference type="Pfam" id="PF01223">
    <property type="entry name" value="Endonuclease_NS"/>
    <property type="match status" value="1"/>
</dbReference>
<dbReference type="PANTHER" id="PTHR13966:SF5">
    <property type="entry name" value="ENDONUCLEASE G, MITOCHONDRIAL"/>
    <property type="match status" value="1"/>
</dbReference>
<feature type="domain" description="DNA/RNA non-specific endonuclease/pyrophosphatase/phosphodiesterase" evidence="10">
    <location>
        <begin position="23"/>
        <end position="228"/>
    </location>
</feature>
<keyword evidence="7" id="KW-0460">Magnesium</keyword>
<protein>
    <recommendedName>
        <fullName evidence="8">Endonuclease</fullName>
        <ecNumber evidence="8">3.1.30.-</ecNumber>
    </recommendedName>
</protein>
<proteinExistence type="inferred from homology"/>
<dbReference type="SMART" id="SM00892">
    <property type="entry name" value="Endonuclease_NS"/>
    <property type="match status" value="1"/>
</dbReference>
<dbReference type="Gene3D" id="3.40.570.10">
    <property type="entry name" value="Extracellular Endonuclease, subunit A"/>
    <property type="match status" value="1"/>
</dbReference>
<dbReference type="InterPro" id="IPR020821">
    <property type="entry name" value="ENPP1-3/EXOG-like_nuc-like"/>
</dbReference>
<reference evidence="11 12" key="1">
    <citation type="submission" date="2023-11" db="EMBL/GenBank/DDBJ databases">
        <title>Gilvimarinus fulvus sp. nov., isolated from the surface of Kelp.</title>
        <authorList>
            <person name="Sun Y.Y."/>
            <person name="Gong Y."/>
            <person name="Du Z.J."/>
        </authorList>
    </citation>
    <scope>NUCLEOTIDE SEQUENCE [LARGE SCALE GENOMIC DNA]</scope>
    <source>
        <strain evidence="11 12">SDUM040013</strain>
    </source>
</reference>
<keyword evidence="12" id="KW-1185">Reference proteome</keyword>
<keyword evidence="5 8" id="KW-0255">Endonuclease</keyword>
<evidence type="ECO:0000259" key="10">
    <source>
        <dbReference type="SMART" id="SM00892"/>
    </source>
</evidence>
<dbReference type="CDD" id="cd00091">
    <property type="entry name" value="NUC"/>
    <property type="match status" value="1"/>
</dbReference>
<dbReference type="RefSeq" id="WP_302722319.1">
    <property type="nucleotide sequence ID" value="NZ_JAULRU010000514.1"/>
</dbReference>
<gene>
    <name evidence="11" type="ORF">SCD92_13275</name>
</gene>
<evidence type="ECO:0000313" key="11">
    <source>
        <dbReference type="EMBL" id="MDX6850339.1"/>
    </source>
</evidence>